<gene>
    <name evidence="2" type="ORF">X975_06934</name>
</gene>
<evidence type="ECO:0000313" key="3">
    <source>
        <dbReference type="Proteomes" id="UP000054359"/>
    </source>
</evidence>
<feature type="chain" id="PRO_5012475132" description="Secreted protein" evidence="1">
    <location>
        <begin position="16"/>
        <end position="87"/>
    </location>
</feature>
<evidence type="ECO:0000256" key="1">
    <source>
        <dbReference type="SAM" id="SignalP"/>
    </source>
</evidence>
<reference evidence="2 3" key="1">
    <citation type="submission" date="2013-11" db="EMBL/GenBank/DDBJ databases">
        <title>Genome sequencing of Stegodyphus mimosarum.</title>
        <authorList>
            <person name="Bechsgaard J."/>
        </authorList>
    </citation>
    <scope>NUCLEOTIDE SEQUENCE [LARGE SCALE GENOMIC DNA]</scope>
</reference>
<feature type="non-terminal residue" evidence="2">
    <location>
        <position position="87"/>
    </location>
</feature>
<proteinExistence type="predicted"/>
<sequence>MKLFVIFYCAFAASAAFLLPPLINTPTPSLHLGTLLELKKLLLAPWFRLPSFGRQKETLSNICVYSSDPARYKPKCFLCPNSAYPNI</sequence>
<feature type="signal peptide" evidence="1">
    <location>
        <begin position="1"/>
        <end position="15"/>
    </location>
</feature>
<keyword evidence="1" id="KW-0732">Signal</keyword>
<protein>
    <recommendedName>
        <fullName evidence="4">Secreted protein</fullName>
    </recommendedName>
</protein>
<accession>A0A087TIJ2</accession>
<dbReference type="Proteomes" id="UP000054359">
    <property type="component" value="Unassembled WGS sequence"/>
</dbReference>
<name>A0A087TIJ2_STEMI</name>
<evidence type="ECO:0008006" key="4">
    <source>
        <dbReference type="Google" id="ProtNLM"/>
    </source>
</evidence>
<keyword evidence="3" id="KW-1185">Reference proteome</keyword>
<dbReference type="EMBL" id="KK115360">
    <property type="protein sequence ID" value="KFM64931.1"/>
    <property type="molecule type" value="Genomic_DNA"/>
</dbReference>
<evidence type="ECO:0000313" key="2">
    <source>
        <dbReference type="EMBL" id="KFM64931.1"/>
    </source>
</evidence>
<organism evidence="2 3">
    <name type="scientific">Stegodyphus mimosarum</name>
    <name type="common">African social velvet spider</name>
    <dbReference type="NCBI Taxonomy" id="407821"/>
    <lineage>
        <taxon>Eukaryota</taxon>
        <taxon>Metazoa</taxon>
        <taxon>Ecdysozoa</taxon>
        <taxon>Arthropoda</taxon>
        <taxon>Chelicerata</taxon>
        <taxon>Arachnida</taxon>
        <taxon>Araneae</taxon>
        <taxon>Araneomorphae</taxon>
        <taxon>Entelegynae</taxon>
        <taxon>Eresoidea</taxon>
        <taxon>Eresidae</taxon>
        <taxon>Stegodyphus</taxon>
    </lineage>
</organism>
<dbReference type="OrthoDB" id="6426345at2759"/>
<dbReference type="AlphaFoldDB" id="A0A087TIJ2"/>